<dbReference type="Pfam" id="PF08308">
    <property type="entry name" value="PEGA"/>
    <property type="match status" value="1"/>
</dbReference>
<gene>
    <name evidence="5" type="ORF">CMC5_006860</name>
</gene>
<dbReference type="KEGG" id="ccro:CMC5_006860"/>
<dbReference type="Proteomes" id="UP000067626">
    <property type="component" value="Chromosome"/>
</dbReference>
<evidence type="ECO:0000256" key="3">
    <source>
        <dbReference type="SAM" id="SignalP"/>
    </source>
</evidence>
<feature type="region of interest" description="Disordered" evidence="1">
    <location>
        <begin position="112"/>
        <end position="135"/>
    </location>
</feature>
<keyword evidence="6" id="KW-1185">Reference proteome</keyword>
<evidence type="ECO:0000256" key="2">
    <source>
        <dbReference type="SAM" id="Phobius"/>
    </source>
</evidence>
<evidence type="ECO:0000313" key="6">
    <source>
        <dbReference type="Proteomes" id="UP000067626"/>
    </source>
</evidence>
<sequence length="230" mass="23674">MRVRAAIFATGYWFFVALASSPALAEEPAPAAPLVASTTGELRVQVNALIAEVWLDGERAGYAAATTLVIPVSPGPHVIEVRAAGYEAERREITIESGSAVDLDVSLTRAAPRAPLTQEPPSSGPTLPASPSPRAQLAGRGVTQIAIHEPAARQEPRGKSVSFILGGLTTATMLSVLGAIFVHIPDSPPHQAIGAGMLIGGGALAVGSTLYAVWPQASPTSASLTWRGAF</sequence>
<dbReference type="PATRIC" id="fig|52.7.peg.732"/>
<feature type="domain" description="PEGA" evidence="4">
    <location>
        <begin position="40"/>
        <end position="109"/>
    </location>
</feature>
<dbReference type="OrthoDB" id="5496204at2"/>
<evidence type="ECO:0000259" key="4">
    <source>
        <dbReference type="Pfam" id="PF08308"/>
    </source>
</evidence>
<feature type="chain" id="PRO_5005459010" description="PEGA domain-containing protein" evidence="3">
    <location>
        <begin position="26"/>
        <end position="230"/>
    </location>
</feature>
<protein>
    <recommendedName>
        <fullName evidence="4">PEGA domain-containing protein</fullName>
    </recommendedName>
</protein>
<keyword evidence="3" id="KW-0732">Signal</keyword>
<evidence type="ECO:0000313" key="5">
    <source>
        <dbReference type="EMBL" id="AKT36568.1"/>
    </source>
</evidence>
<keyword evidence="2" id="KW-1133">Transmembrane helix</keyword>
<accession>A0A0K1E7N8</accession>
<organism evidence="5 6">
    <name type="scientific">Chondromyces crocatus</name>
    <dbReference type="NCBI Taxonomy" id="52"/>
    <lineage>
        <taxon>Bacteria</taxon>
        <taxon>Pseudomonadati</taxon>
        <taxon>Myxococcota</taxon>
        <taxon>Polyangia</taxon>
        <taxon>Polyangiales</taxon>
        <taxon>Polyangiaceae</taxon>
        <taxon>Chondromyces</taxon>
    </lineage>
</organism>
<feature type="transmembrane region" description="Helical" evidence="2">
    <location>
        <begin position="163"/>
        <end position="182"/>
    </location>
</feature>
<dbReference type="EMBL" id="CP012159">
    <property type="protein sequence ID" value="AKT36568.1"/>
    <property type="molecule type" value="Genomic_DNA"/>
</dbReference>
<evidence type="ECO:0000256" key="1">
    <source>
        <dbReference type="SAM" id="MobiDB-lite"/>
    </source>
</evidence>
<dbReference type="AlphaFoldDB" id="A0A0K1E7N8"/>
<keyword evidence="2" id="KW-0472">Membrane</keyword>
<reference evidence="5 6" key="1">
    <citation type="submission" date="2015-07" db="EMBL/GenBank/DDBJ databases">
        <title>Genome analysis of myxobacterium Chondromyces crocatus Cm c5 reveals a high potential for natural compound synthesis and the genetic basis for the loss of fruiting body formation.</title>
        <authorList>
            <person name="Zaburannyi N."/>
            <person name="Bunk B."/>
            <person name="Maier J."/>
            <person name="Overmann J."/>
            <person name="Mueller R."/>
        </authorList>
    </citation>
    <scope>NUCLEOTIDE SEQUENCE [LARGE SCALE GENOMIC DNA]</scope>
    <source>
        <strain evidence="5 6">Cm c5</strain>
    </source>
</reference>
<dbReference type="RefSeq" id="WP_050429070.1">
    <property type="nucleotide sequence ID" value="NZ_CP012159.1"/>
</dbReference>
<proteinExistence type="predicted"/>
<name>A0A0K1E7N8_CHOCO</name>
<feature type="signal peptide" evidence="3">
    <location>
        <begin position="1"/>
        <end position="25"/>
    </location>
</feature>
<keyword evidence="2" id="KW-0812">Transmembrane</keyword>
<feature type="transmembrane region" description="Helical" evidence="2">
    <location>
        <begin position="194"/>
        <end position="214"/>
    </location>
</feature>
<dbReference type="InterPro" id="IPR013229">
    <property type="entry name" value="PEGA"/>
</dbReference>